<accession>A0A8S9FLD9</accession>
<reference evidence="1" key="1">
    <citation type="submission" date="2019-12" db="EMBL/GenBank/DDBJ databases">
        <title>Genome sequencing and annotation of Brassica cretica.</title>
        <authorList>
            <person name="Studholme D.J."/>
            <person name="Sarris P.F."/>
        </authorList>
    </citation>
    <scope>NUCLEOTIDE SEQUENCE</scope>
    <source>
        <strain evidence="1">PFS-102/07</strain>
        <tissue evidence="1">Leaf</tissue>
    </source>
</reference>
<comment type="caution">
    <text evidence="1">The sequence shown here is derived from an EMBL/GenBank/DDBJ whole genome shotgun (WGS) entry which is preliminary data.</text>
</comment>
<proteinExistence type="predicted"/>
<evidence type="ECO:0000313" key="1">
    <source>
        <dbReference type="EMBL" id="KAF2532928.1"/>
    </source>
</evidence>
<protein>
    <recommendedName>
        <fullName evidence="2">Glycosyltransferase family 61 protein</fullName>
    </recommendedName>
</protein>
<dbReference type="PANTHER" id="PTHR20961">
    <property type="entry name" value="GLYCOSYLTRANSFERASE"/>
    <property type="match status" value="1"/>
</dbReference>
<evidence type="ECO:0008006" key="2">
    <source>
        <dbReference type="Google" id="ProtNLM"/>
    </source>
</evidence>
<dbReference type="PANTHER" id="PTHR20961:SF98">
    <property type="entry name" value="GLYCOSYLTRANSFERASE"/>
    <property type="match status" value="1"/>
</dbReference>
<dbReference type="InterPro" id="IPR007657">
    <property type="entry name" value="Glycosyltransferase_61"/>
</dbReference>
<name>A0A8S9FLD9_BRACR</name>
<sequence length="294" mass="33223">MTSSTITCDRSHTNYDLCSINGTCSLDQRTGTLALMDTAFSTSAPIVEKIRPYPRKEDKWVMPTIEELTLTSGLLGHNRSCDITHDSPAIVFSAGGHTGNIFHDFSDGFIPLFIRANSVYPDRDFIIVVVNPKEWWMPRYIDVIGARRCSIKQVLEDVGFEVIIFRQSITTSLKEAYNLIKSSHWMVGVHGAALTHLLFLRPGSILVQIVPLGLGWLAKTCFESSAKAMKFEYTEYRVKVGESSLMEKYSKDDLALKDPTAYKGVGWNAAKMNVYLKKQDVRLDVNRFREHMNK</sequence>
<dbReference type="AlphaFoldDB" id="A0A8S9FLD9"/>
<gene>
    <name evidence="1" type="ORF">F2Q70_00031772</name>
</gene>
<dbReference type="GO" id="GO:0016757">
    <property type="term" value="F:glycosyltransferase activity"/>
    <property type="evidence" value="ECO:0007669"/>
    <property type="project" value="InterPro"/>
</dbReference>
<dbReference type="EMBL" id="QGKY02002305">
    <property type="protein sequence ID" value="KAF2532928.1"/>
    <property type="molecule type" value="Genomic_DNA"/>
</dbReference>
<organism evidence="1">
    <name type="scientific">Brassica cretica</name>
    <name type="common">Mustard</name>
    <dbReference type="NCBI Taxonomy" id="69181"/>
    <lineage>
        <taxon>Eukaryota</taxon>
        <taxon>Viridiplantae</taxon>
        <taxon>Streptophyta</taxon>
        <taxon>Embryophyta</taxon>
        <taxon>Tracheophyta</taxon>
        <taxon>Spermatophyta</taxon>
        <taxon>Magnoliopsida</taxon>
        <taxon>eudicotyledons</taxon>
        <taxon>Gunneridae</taxon>
        <taxon>Pentapetalae</taxon>
        <taxon>rosids</taxon>
        <taxon>malvids</taxon>
        <taxon>Brassicales</taxon>
        <taxon>Brassicaceae</taxon>
        <taxon>Brassiceae</taxon>
        <taxon>Brassica</taxon>
    </lineage>
</organism>